<gene>
    <name evidence="4" type="ORF">dnm_007810</name>
</gene>
<name>A0A975BG33_9BACT</name>
<dbReference type="GO" id="GO:0005829">
    <property type="term" value="C:cytosol"/>
    <property type="evidence" value="ECO:0007669"/>
    <property type="project" value="TreeGrafter"/>
</dbReference>
<dbReference type="InterPro" id="IPR029756">
    <property type="entry name" value="MTH1187/YkoF-like"/>
</dbReference>
<evidence type="ECO:0000256" key="2">
    <source>
        <dbReference type="SAM" id="MobiDB-lite"/>
    </source>
</evidence>
<evidence type="ECO:0000256" key="1">
    <source>
        <dbReference type="ARBA" id="ARBA00010272"/>
    </source>
</evidence>
<reference evidence="4" key="1">
    <citation type="journal article" date="2021" name="Microb. Physiol.">
        <title>Proteogenomic Insights into the Physiology of Marine, Sulfate-Reducing, Filamentous Desulfonema limicola and Desulfonema magnum.</title>
        <authorList>
            <person name="Schnaars V."/>
            <person name="Wohlbrand L."/>
            <person name="Scheve S."/>
            <person name="Hinrichs C."/>
            <person name="Reinhardt R."/>
            <person name="Rabus R."/>
        </authorList>
    </citation>
    <scope>NUCLEOTIDE SEQUENCE</scope>
    <source>
        <strain evidence="4">4be13</strain>
    </source>
</reference>
<dbReference type="Gene3D" id="3.30.70.930">
    <property type="match status" value="1"/>
</dbReference>
<dbReference type="InterPro" id="IPR002767">
    <property type="entry name" value="Thiamine_BP"/>
</dbReference>
<feature type="region of interest" description="Disordered" evidence="2">
    <location>
        <begin position="78"/>
        <end position="103"/>
    </location>
</feature>
<keyword evidence="5" id="KW-1185">Reference proteome</keyword>
<feature type="domain" description="Thiamine-binding protein" evidence="3">
    <location>
        <begin position="5"/>
        <end position="95"/>
    </location>
</feature>
<dbReference type="InterPro" id="IPR051614">
    <property type="entry name" value="UPF0045_domain"/>
</dbReference>
<proteinExistence type="inferred from homology"/>
<dbReference type="RefSeq" id="WP_207681115.1">
    <property type="nucleotide sequence ID" value="NZ_CP061800.1"/>
</dbReference>
<feature type="compositionally biased region" description="Basic and acidic residues" evidence="2">
    <location>
        <begin position="79"/>
        <end position="103"/>
    </location>
</feature>
<dbReference type="AlphaFoldDB" id="A0A975BG33"/>
<sequence length="103" mass="11300">MDVIVDLCVVPIGVGISVSEYVAACERVLTEAGLTIQLHAYGTNIEGEWDAVFAAIKRCHEVVHEMGAPRITTTIKAGTRNDRKQTMAEKVESVERKLKTDSK</sequence>
<dbReference type="SUPFAM" id="SSF89957">
    <property type="entry name" value="MTH1187/YkoF-like"/>
    <property type="match status" value="1"/>
</dbReference>
<dbReference type="Proteomes" id="UP000663722">
    <property type="component" value="Chromosome"/>
</dbReference>
<evidence type="ECO:0000313" key="5">
    <source>
        <dbReference type="Proteomes" id="UP000663722"/>
    </source>
</evidence>
<dbReference type="EMBL" id="CP061800">
    <property type="protein sequence ID" value="QTA84781.1"/>
    <property type="molecule type" value="Genomic_DNA"/>
</dbReference>
<evidence type="ECO:0000259" key="3">
    <source>
        <dbReference type="Pfam" id="PF01910"/>
    </source>
</evidence>
<dbReference type="Pfam" id="PF01910">
    <property type="entry name" value="Thiamine_BP"/>
    <property type="match status" value="1"/>
</dbReference>
<comment type="similarity">
    <text evidence="1">Belongs to the UPF0045 family.</text>
</comment>
<protein>
    <submittedName>
        <fullName evidence="4">Thiamine-binding domain-containing</fullName>
    </submittedName>
</protein>
<dbReference type="KEGG" id="dmm:dnm_007810"/>
<accession>A0A975BG33</accession>
<dbReference type="PANTHER" id="PTHR33777:SF1">
    <property type="entry name" value="UPF0045 PROTEIN ECM15"/>
    <property type="match status" value="1"/>
</dbReference>
<organism evidence="4 5">
    <name type="scientific">Desulfonema magnum</name>
    <dbReference type="NCBI Taxonomy" id="45655"/>
    <lineage>
        <taxon>Bacteria</taxon>
        <taxon>Pseudomonadati</taxon>
        <taxon>Thermodesulfobacteriota</taxon>
        <taxon>Desulfobacteria</taxon>
        <taxon>Desulfobacterales</taxon>
        <taxon>Desulfococcaceae</taxon>
        <taxon>Desulfonema</taxon>
    </lineage>
</organism>
<dbReference type="NCBIfam" id="TIGR00106">
    <property type="entry name" value="MTH1187 family thiamine-binding protein"/>
    <property type="match status" value="1"/>
</dbReference>
<dbReference type="PANTHER" id="PTHR33777">
    <property type="entry name" value="UPF0045 PROTEIN ECM15"/>
    <property type="match status" value="1"/>
</dbReference>
<evidence type="ECO:0000313" key="4">
    <source>
        <dbReference type="EMBL" id="QTA84781.1"/>
    </source>
</evidence>